<name>A0A9N8DGB2_9STRA</name>
<dbReference type="GO" id="GO:0015996">
    <property type="term" value="P:chlorophyll catabolic process"/>
    <property type="evidence" value="ECO:0007669"/>
    <property type="project" value="InterPro"/>
</dbReference>
<evidence type="ECO:0000256" key="1">
    <source>
        <dbReference type="SAM" id="SignalP"/>
    </source>
</evidence>
<dbReference type="PANTHER" id="PTHR47280:SF1">
    <property type="entry name" value="PHEOPHYTINASE, CHLOROPLASTIC"/>
    <property type="match status" value="1"/>
</dbReference>
<evidence type="ECO:0000259" key="2">
    <source>
        <dbReference type="Pfam" id="PF00561"/>
    </source>
</evidence>
<dbReference type="PANTHER" id="PTHR47280">
    <property type="entry name" value="PHEOPHYTINASE, CHLOROPLASTIC"/>
    <property type="match status" value="1"/>
</dbReference>
<organism evidence="3 4">
    <name type="scientific">Seminavis robusta</name>
    <dbReference type="NCBI Taxonomy" id="568900"/>
    <lineage>
        <taxon>Eukaryota</taxon>
        <taxon>Sar</taxon>
        <taxon>Stramenopiles</taxon>
        <taxon>Ochrophyta</taxon>
        <taxon>Bacillariophyta</taxon>
        <taxon>Bacillariophyceae</taxon>
        <taxon>Bacillariophycidae</taxon>
        <taxon>Naviculales</taxon>
        <taxon>Naviculaceae</taxon>
        <taxon>Seminavis</taxon>
    </lineage>
</organism>
<dbReference type="Proteomes" id="UP001153069">
    <property type="component" value="Unassembled WGS sequence"/>
</dbReference>
<reference evidence="3" key="1">
    <citation type="submission" date="2020-06" db="EMBL/GenBank/DDBJ databases">
        <authorList>
            <consortium name="Plant Systems Biology data submission"/>
        </authorList>
    </citation>
    <scope>NUCLEOTIDE SEQUENCE</scope>
    <source>
        <strain evidence="3">D6</strain>
    </source>
</reference>
<dbReference type="Gene3D" id="3.40.50.1820">
    <property type="entry name" value="alpha/beta hydrolase"/>
    <property type="match status" value="1"/>
</dbReference>
<dbReference type="Pfam" id="PF00561">
    <property type="entry name" value="Abhydrolase_1"/>
    <property type="match status" value="1"/>
</dbReference>
<dbReference type="InterPro" id="IPR000073">
    <property type="entry name" value="AB_hydrolase_1"/>
</dbReference>
<keyword evidence="1" id="KW-0732">Signal</keyword>
<dbReference type="SUPFAM" id="SSF53474">
    <property type="entry name" value="alpha/beta-Hydrolases"/>
    <property type="match status" value="1"/>
</dbReference>
<feature type="signal peptide" evidence="1">
    <location>
        <begin position="1"/>
        <end position="24"/>
    </location>
</feature>
<comment type="caution">
    <text evidence="3">The sequence shown here is derived from an EMBL/GenBank/DDBJ whole genome shotgun (WGS) entry which is preliminary data.</text>
</comment>
<evidence type="ECO:0000313" key="4">
    <source>
        <dbReference type="Proteomes" id="UP001153069"/>
    </source>
</evidence>
<evidence type="ECO:0000313" key="3">
    <source>
        <dbReference type="EMBL" id="CAB9502222.1"/>
    </source>
</evidence>
<dbReference type="InterPro" id="IPR044211">
    <property type="entry name" value="PPH_chloroplastic"/>
</dbReference>
<sequence length="397" mass="44315">MMFLIRQPLFLLLLLTQQLAAAVAFSIQQERWDYKGHPIGYDQAGSVESSSTPIVLLNGFGVGSFHQHRLMEQLCTTTTSQRSIYGMDYLGQGRSWPRDCNDGFGTSEQDLQYSGDLWVDQAIQFIEQVVLPNQNNKQNKKKKPVQKVHLVGNSVGGHLAVFLACLRPDLVESVTLLNATPVWGLNLPGWSGSLPAPTVPRIIGRYMFDRMRDFGTIRRFLENSYFSEQAYDDELVRQIRECTEGNGGHAAFASIMWSPPVRAVKDEADSSSAKGFYDCLAALECDVLVVFGKDDPWCKPAFAKKMLQALDTRQPDKVHRYVELSNVGHCPNHEAPQAVSQLLQLWVNAADNRRSLQLVNGPTETFTEQWGDITVQELGTDSIPMGLMDRVATAFVG</sequence>
<gene>
    <name evidence="3" type="ORF">SEMRO_130_G062100.1</name>
</gene>
<keyword evidence="4" id="KW-1185">Reference proteome</keyword>
<feature type="chain" id="PRO_5040303473" evidence="1">
    <location>
        <begin position="25"/>
        <end position="397"/>
    </location>
</feature>
<accession>A0A9N8DGB2</accession>
<dbReference type="EMBL" id="CAICTM010000129">
    <property type="protein sequence ID" value="CAB9502222.1"/>
    <property type="molecule type" value="Genomic_DNA"/>
</dbReference>
<dbReference type="GO" id="GO:0080124">
    <property type="term" value="F:pheophytinase activity"/>
    <property type="evidence" value="ECO:0007669"/>
    <property type="project" value="InterPro"/>
</dbReference>
<keyword evidence="3" id="KW-0378">Hydrolase</keyword>
<proteinExistence type="predicted"/>
<dbReference type="OrthoDB" id="408373at2759"/>
<feature type="domain" description="AB hydrolase-1" evidence="2">
    <location>
        <begin position="53"/>
        <end position="336"/>
    </location>
</feature>
<protein>
    <submittedName>
        <fullName evidence="3">Hydrolase, alpha beta fold family protein</fullName>
    </submittedName>
</protein>
<dbReference type="AlphaFoldDB" id="A0A9N8DGB2"/>
<dbReference type="InterPro" id="IPR029058">
    <property type="entry name" value="AB_hydrolase_fold"/>
</dbReference>